<feature type="region of interest" description="Disordered" evidence="4">
    <location>
        <begin position="364"/>
        <end position="397"/>
    </location>
</feature>
<protein>
    <submittedName>
        <fullName evidence="5 7">WD40 repeat-like protein</fullName>
    </submittedName>
</protein>
<evidence type="ECO:0000256" key="4">
    <source>
        <dbReference type="SAM" id="MobiDB-lite"/>
    </source>
</evidence>
<dbReference type="Proteomes" id="UP000504638">
    <property type="component" value="Unplaced"/>
</dbReference>
<dbReference type="GeneID" id="54420061"/>
<evidence type="ECO:0000313" key="6">
    <source>
        <dbReference type="Proteomes" id="UP000504638"/>
    </source>
</evidence>
<feature type="repeat" description="WD" evidence="3">
    <location>
        <begin position="171"/>
        <end position="213"/>
    </location>
</feature>
<dbReference type="PANTHER" id="PTHR22889">
    <property type="entry name" value="WD REPEAT-CONTAINING PROTEIN 89"/>
    <property type="match status" value="1"/>
</dbReference>
<gene>
    <name evidence="5 7" type="ORF">P152DRAFT_458563</name>
</gene>
<dbReference type="RefSeq" id="XP_033533785.1">
    <property type="nucleotide sequence ID" value="XM_033679491.1"/>
</dbReference>
<dbReference type="Pfam" id="PF00400">
    <property type="entry name" value="WD40"/>
    <property type="match status" value="2"/>
</dbReference>
<dbReference type="OrthoDB" id="25131at2759"/>
<feature type="compositionally biased region" description="Basic and acidic residues" evidence="4">
    <location>
        <begin position="387"/>
        <end position="397"/>
    </location>
</feature>
<reference evidence="5 7" key="1">
    <citation type="submission" date="2020-01" db="EMBL/GenBank/DDBJ databases">
        <authorList>
            <consortium name="DOE Joint Genome Institute"/>
            <person name="Haridas S."/>
            <person name="Albert R."/>
            <person name="Binder M."/>
            <person name="Bloem J."/>
            <person name="Labutti K."/>
            <person name="Salamov A."/>
            <person name="Andreopoulos B."/>
            <person name="Baker S.E."/>
            <person name="Barry K."/>
            <person name="Bills G."/>
            <person name="Bluhm B.H."/>
            <person name="Cannon C."/>
            <person name="Castanera R."/>
            <person name="Culley D.E."/>
            <person name="Daum C."/>
            <person name="Ezra D."/>
            <person name="Gonzalez J.B."/>
            <person name="Henrissat B."/>
            <person name="Kuo A."/>
            <person name="Liang C."/>
            <person name="Lipzen A."/>
            <person name="Lutzoni F."/>
            <person name="Magnuson J."/>
            <person name="Mondo S."/>
            <person name="Nolan M."/>
            <person name="Ohm R."/>
            <person name="Pangilinan J."/>
            <person name="Park H.-J."/>
            <person name="Ramirez L."/>
            <person name="Alfaro M."/>
            <person name="Sun H."/>
            <person name="Tritt A."/>
            <person name="Yoshinaga Y."/>
            <person name="Zwiers L.-H."/>
            <person name="Turgeon B.G."/>
            <person name="Goodwin S.B."/>
            <person name="Spatafora J.W."/>
            <person name="Crous P.W."/>
            <person name="Grigoriev I.V."/>
        </authorList>
    </citation>
    <scope>NUCLEOTIDE SEQUENCE</scope>
    <source>
        <strain evidence="5 7">CBS 781.70</strain>
    </source>
</reference>
<dbReference type="PROSITE" id="PS50082">
    <property type="entry name" value="WD_REPEATS_2"/>
    <property type="match status" value="2"/>
</dbReference>
<dbReference type="InterPro" id="IPR039328">
    <property type="entry name" value="WDR89"/>
</dbReference>
<reference evidence="7" key="2">
    <citation type="submission" date="2020-04" db="EMBL/GenBank/DDBJ databases">
        <authorList>
            <consortium name="NCBI Genome Project"/>
        </authorList>
    </citation>
    <scope>NUCLEOTIDE SEQUENCE</scope>
    <source>
        <strain evidence="7">CBS 781.70</strain>
    </source>
</reference>
<dbReference type="Gene3D" id="2.130.10.10">
    <property type="entry name" value="YVTN repeat-like/Quinoprotein amine dehydrogenase"/>
    <property type="match status" value="2"/>
</dbReference>
<dbReference type="SUPFAM" id="SSF50978">
    <property type="entry name" value="WD40 repeat-like"/>
    <property type="match status" value="1"/>
</dbReference>
<keyword evidence="1 3" id="KW-0853">WD repeat</keyword>
<organism evidence="5">
    <name type="scientific">Eremomyces bilateralis CBS 781.70</name>
    <dbReference type="NCBI Taxonomy" id="1392243"/>
    <lineage>
        <taxon>Eukaryota</taxon>
        <taxon>Fungi</taxon>
        <taxon>Dikarya</taxon>
        <taxon>Ascomycota</taxon>
        <taxon>Pezizomycotina</taxon>
        <taxon>Dothideomycetes</taxon>
        <taxon>Dothideomycetes incertae sedis</taxon>
        <taxon>Eremomycetales</taxon>
        <taxon>Eremomycetaceae</taxon>
        <taxon>Eremomyces</taxon>
    </lineage>
</organism>
<dbReference type="InterPro" id="IPR036322">
    <property type="entry name" value="WD40_repeat_dom_sf"/>
</dbReference>
<dbReference type="SMART" id="SM00320">
    <property type="entry name" value="WD40"/>
    <property type="match status" value="4"/>
</dbReference>
<feature type="repeat" description="WD" evidence="3">
    <location>
        <begin position="96"/>
        <end position="118"/>
    </location>
</feature>
<feature type="compositionally biased region" description="Low complexity" evidence="4">
    <location>
        <begin position="373"/>
        <end position="385"/>
    </location>
</feature>
<name>A0A6G1G269_9PEZI</name>
<evidence type="ECO:0000256" key="3">
    <source>
        <dbReference type="PROSITE-ProRule" id="PRU00221"/>
    </source>
</evidence>
<evidence type="ECO:0000256" key="1">
    <source>
        <dbReference type="ARBA" id="ARBA00022574"/>
    </source>
</evidence>
<dbReference type="InterPro" id="IPR015943">
    <property type="entry name" value="WD40/YVTN_repeat-like_dom_sf"/>
</dbReference>
<reference evidence="7" key="3">
    <citation type="submission" date="2025-04" db="UniProtKB">
        <authorList>
            <consortium name="RefSeq"/>
        </authorList>
    </citation>
    <scope>IDENTIFICATION</scope>
    <source>
        <strain evidence="7">CBS 781.70</strain>
    </source>
</reference>
<sequence length="397" mass="42888">MTSLTSTSSGNLGLPANSYIYSITPLTAQVGFKSYAPVLGPGRMAALCSDDSVRFFDPERCSAGQSSSGSTALHNVNSSVTALCRWAADGEECKNIFTTGRDGLVRLWDLRSGKKSMELSSPKSVPMSALGASYAGNCIAAGMELEKNGPAETLLFLWDPRKPGSPSVTFEESHTDTITEIQFHPEKRHLMLTGSTDSLINIFDIRQTEEDDALIQVINHRSAIHHCGFLSDDNIYGLGTDETLSFYTLSDPDSDQPDPNPAQLGDVRESLECDYVVDVVRAGGDWMLVAGSFTEKRVDLVPLRAPNSKGSLSWTPDTGSRVRISGAHGEELVRDVYAEVADANNPIVITCGEDGFVRSWKSGLERQGRDSVGKSSVQKSKSGKSSGKGEKARFKPY</sequence>
<dbReference type="PANTHER" id="PTHR22889:SF0">
    <property type="entry name" value="WD REPEAT-CONTAINING PROTEIN 89"/>
    <property type="match status" value="1"/>
</dbReference>
<evidence type="ECO:0000256" key="2">
    <source>
        <dbReference type="ARBA" id="ARBA00022737"/>
    </source>
</evidence>
<accession>A0A6G1G269</accession>
<keyword evidence="2" id="KW-0677">Repeat</keyword>
<proteinExistence type="predicted"/>
<dbReference type="InterPro" id="IPR001680">
    <property type="entry name" value="WD40_rpt"/>
</dbReference>
<dbReference type="EMBL" id="ML975158">
    <property type="protein sequence ID" value="KAF1812154.1"/>
    <property type="molecule type" value="Genomic_DNA"/>
</dbReference>
<evidence type="ECO:0000313" key="7">
    <source>
        <dbReference type="RefSeq" id="XP_033533785.1"/>
    </source>
</evidence>
<evidence type="ECO:0000313" key="5">
    <source>
        <dbReference type="EMBL" id="KAF1812154.1"/>
    </source>
</evidence>
<keyword evidence="6" id="KW-1185">Reference proteome</keyword>
<dbReference type="AlphaFoldDB" id="A0A6G1G269"/>